<feature type="region of interest" description="Disordered" evidence="18">
    <location>
        <begin position="1"/>
        <end position="106"/>
    </location>
</feature>
<evidence type="ECO:0000256" key="13">
    <source>
        <dbReference type="ARBA" id="ARBA00023242"/>
    </source>
</evidence>
<dbReference type="EMBL" id="MUNK01000149">
    <property type="protein sequence ID" value="OTA29476.1"/>
    <property type="molecule type" value="Genomic_DNA"/>
</dbReference>
<keyword evidence="11" id="KW-0995">Kinetochore</keyword>
<dbReference type="GO" id="GO:0008608">
    <property type="term" value="P:attachment of spindle microtubules to kinetochore"/>
    <property type="evidence" value="ECO:0007669"/>
    <property type="project" value="InterPro"/>
</dbReference>
<dbReference type="PANTHER" id="PTHR28017:SF1">
    <property type="entry name" value="DASH COMPLEX SUBUNIT DAD3"/>
    <property type="match status" value="1"/>
</dbReference>
<evidence type="ECO:0000256" key="6">
    <source>
        <dbReference type="ARBA" id="ARBA00022490"/>
    </source>
</evidence>
<dbReference type="GO" id="GO:0042729">
    <property type="term" value="C:DASH complex"/>
    <property type="evidence" value="ECO:0007669"/>
    <property type="project" value="InterPro"/>
</dbReference>
<reference evidence="19 20" key="1">
    <citation type="submission" date="2017-01" db="EMBL/GenBank/DDBJ databases">
        <title>The recent genome duplication of the halophilic yeast Hortaea werneckii: insights from long-read sequencing.</title>
        <authorList>
            <person name="Sinha S."/>
            <person name="Flibotte S."/>
            <person name="Neira M."/>
            <person name="Lenassi M."/>
            <person name="Gostincar C."/>
            <person name="Stajich J.E."/>
            <person name="Nislow C.E."/>
        </authorList>
    </citation>
    <scope>NUCLEOTIDE SEQUENCE [LARGE SCALE GENOMIC DNA]</scope>
    <source>
        <strain evidence="19 20">EXF-2000</strain>
    </source>
</reference>
<organism evidence="19 20">
    <name type="scientific">Hortaea werneckii EXF-2000</name>
    <dbReference type="NCBI Taxonomy" id="1157616"/>
    <lineage>
        <taxon>Eukaryota</taxon>
        <taxon>Fungi</taxon>
        <taxon>Dikarya</taxon>
        <taxon>Ascomycota</taxon>
        <taxon>Pezizomycotina</taxon>
        <taxon>Dothideomycetes</taxon>
        <taxon>Dothideomycetidae</taxon>
        <taxon>Mycosphaerellales</taxon>
        <taxon>Teratosphaeriaceae</taxon>
        <taxon>Hortaea</taxon>
    </lineage>
</organism>
<keyword evidence="5" id="KW-0158">Chromosome</keyword>
<evidence type="ECO:0000256" key="15">
    <source>
        <dbReference type="ARBA" id="ARBA00023328"/>
    </source>
</evidence>
<comment type="caution">
    <text evidence="19">The sequence shown here is derived from an EMBL/GenBank/DDBJ whole genome shotgun (WGS) entry which is preliminary data.</text>
</comment>
<keyword evidence="8" id="KW-0493">Microtubule</keyword>
<evidence type="ECO:0000256" key="5">
    <source>
        <dbReference type="ARBA" id="ARBA00022454"/>
    </source>
</evidence>
<comment type="subcellular location">
    <subcellularLocation>
        <location evidence="3">Chromosome</location>
        <location evidence="3">Centromere</location>
        <location evidence="3">Kinetochore</location>
    </subcellularLocation>
    <subcellularLocation>
        <location evidence="2">Cytoplasm</location>
        <location evidence="2">Cytoskeleton</location>
        <location evidence="2">Spindle</location>
    </subcellularLocation>
    <subcellularLocation>
        <location evidence="1">Nucleus</location>
    </subcellularLocation>
</comment>
<evidence type="ECO:0000256" key="11">
    <source>
        <dbReference type="ARBA" id="ARBA00022838"/>
    </source>
</evidence>
<evidence type="ECO:0000256" key="9">
    <source>
        <dbReference type="ARBA" id="ARBA00022776"/>
    </source>
</evidence>
<feature type="compositionally biased region" description="Basic and acidic residues" evidence="18">
    <location>
        <begin position="54"/>
        <end position="63"/>
    </location>
</feature>
<dbReference type="GO" id="GO:0072686">
    <property type="term" value="C:mitotic spindle"/>
    <property type="evidence" value="ECO:0007669"/>
    <property type="project" value="InterPro"/>
</dbReference>
<evidence type="ECO:0000256" key="18">
    <source>
        <dbReference type="SAM" id="MobiDB-lite"/>
    </source>
</evidence>
<keyword evidence="12" id="KW-0206">Cytoskeleton</keyword>
<name>A0A1Z5T215_HORWE</name>
<feature type="compositionally biased region" description="Polar residues" evidence="18">
    <location>
        <begin position="35"/>
        <end position="53"/>
    </location>
</feature>
<dbReference type="STRING" id="1157616.A0A1Z5T215"/>
<protein>
    <recommendedName>
        <fullName evidence="16">DASH complex subunit DAD3</fullName>
    </recommendedName>
    <alternativeName>
        <fullName evidence="17">Outer kinetochore protein DAD3</fullName>
    </alternativeName>
</protein>
<evidence type="ECO:0000256" key="14">
    <source>
        <dbReference type="ARBA" id="ARBA00023306"/>
    </source>
</evidence>
<evidence type="ECO:0000256" key="12">
    <source>
        <dbReference type="ARBA" id="ARBA00023212"/>
    </source>
</evidence>
<evidence type="ECO:0000256" key="7">
    <source>
        <dbReference type="ARBA" id="ARBA00022618"/>
    </source>
</evidence>
<evidence type="ECO:0000256" key="10">
    <source>
        <dbReference type="ARBA" id="ARBA00022829"/>
    </source>
</evidence>
<keyword evidence="7" id="KW-0132">Cell division</keyword>
<keyword evidence="10" id="KW-0159">Chromosome partition</keyword>
<evidence type="ECO:0000313" key="19">
    <source>
        <dbReference type="EMBL" id="OTA29476.1"/>
    </source>
</evidence>
<keyword evidence="14" id="KW-0131">Cell cycle</keyword>
<proteinExistence type="inferred from homology"/>
<dbReference type="GO" id="GO:0051301">
    <property type="term" value="P:cell division"/>
    <property type="evidence" value="ECO:0007669"/>
    <property type="project" value="UniProtKB-KW"/>
</dbReference>
<dbReference type="GO" id="GO:0005874">
    <property type="term" value="C:microtubule"/>
    <property type="evidence" value="ECO:0007669"/>
    <property type="project" value="UniProtKB-KW"/>
</dbReference>
<accession>A0A1Z5T215</accession>
<evidence type="ECO:0000256" key="2">
    <source>
        <dbReference type="ARBA" id="ARBA00004186"/>
    </source>
</evidence>
<evidence type="ECO:0000256" key="8">
    <source>
        <dbReference type="ARBA" id="ARBA00022701"/>
    </source>
</evidence>
<evidence type="ECO:0000256" key="16">
    <source>
        <dbReference type="ARBA" id="ARBA00044179"/>
    </source>
</evidence>
<dbReference type="InParanoid" id="A0A1Z5T215"/>
<dbReference type="VEuPathDB" id="FungiDB:BTJ68_11773"/>
<keyword evidence="6" id="KW-0963">Cytoplasm</keyword>
<dbReference type="InterPro" id="IPR013965">
    <property type="entry name" value="DASH_Dad3"/>
</dbReference>
<keyword evidence="13" id="KW-0539">Nucleus</keyword>
<gene>
    <name evidence="19" type="ORF">BTJ68_11773</name>
</gene>
<dbReference type="Proteomes" id="UP000194280">
    <property type="component" value="Unassembled WGS sequence"/>
</dbReference>
<keyword evidence="15" id="KW-0137">Centromere</keyword>
<keyword evidence="20" id="KW-1185">Reference proteome</keyword>
<evidence type="ECO:0000256" key="4">
    <source>
        <dbReference type="ARBA" id="ARBA00006277"/>
    </source>
</evidence>
<sequence length="233" mass="24837">MPSSEKRQFSGASVNTNTKVNGHNSAGQKIKNFFRINSSNKNDVSSQANSESGSQKDGHHDAGARTPQSQNNKNSLRNSRFMPHIGRSRSTTVASEGNQLDEGMSPTAVANPYFQHQGLPALDGGTHSVLANMDTAVDSRHNASANGEGELSPVEQEVLDEYAKLVGNLDNLSGILAELAANPSAEILDALRGLERKTTTVFTLLKASVYSIVLQQEIFGDEGQDGDDGGPRT</sequence>
<feature type="compositionally biased region" description="Polar residues" evidence="18">
    <location>
        <begin position="10"/>
        <end position="27"/>
    </location>
</feature>
<evidence type="ECO:0000256" key="1">
    <source>
        <dbReference type="ARBA" id="ARBA00004123"/>
    </source>
</evidence>
<feature type="compositionally biased region" description="Polar residues" evidence="18">
    <location>
        <begin position="88"/>
        <end position="98"/>
    </location>
</feature>
<comment type="similarity">
    <text evidence="4">Belongs to the DASH complex DAD3 family.</text>
</comment>
<dbReference type="OrthoDB" id="2443965at2759"/>
<feature type="compositionally biased region" description="Polar residues" evidence="18">
    <location>
        <begin position="66"/>
        <end position="78"/>
    </location>
</feature>
<dbReference type="Pfam" id="PF08656">
    <property type="entry name" value="DASH_Dad3"/>
    <property type="match status" value="1"/>
</dbReference>
<evidence type="ECO:0000256" key="17">
    <source>
        <dbReference type="ARBA" id="ARBA00044305"/>
    </source>
</evidence>
<dbReference type="GO" id="GO:0051010">
    <property type="term" value="F:microtubule plus-end binding"/>
    <property type="evidence" value="ECO:0007669"/>
    <property type="project" value="TreeGrafter"/>
</dbReference>
<dbReference type="AlphaFoldDB" id="A0A1Z5T215"/>
<keyword evidence="9" id="KW-0498">Mitosis</keyword>
<evidence type="ECO:0000313" key="20">
    <source>
        <dbReference type="Proteomes" id="UP000194280"/>
    </source>
</evidence>
<dbReference type="PANTHER" id="PTHR28017">
    <property type="entry name" value="DASH COMPLEX SUBUNIT DAD3"/>
    <property type="match status" value="1"/>
</dbReference>
<evidence type="ECO:0000256" key="3">
    <source>
        <dbReference type="ARBA" id="ARBA00004629"/>
    </source>
</evidence>